<feature type="domain" description="IFT52 GIFT" evidence="2">
    <location>
        <begin position="260"/>
        <end position="340"/>
    </location>
</feature>
<dbReference type="Proteomes" id="UP000316213">
    <property type="component" value="Unassembled WGS sequence"/>
</dbReference>
<accession>A0A5C5ZH73</accession>
<dbReference type="AlphaFoldDB" id="A0A5C5ZH73"/>
<proteinExistence type="predicted"/>
<keyword evidence="4" id="KW-1185">Reference proteome</keyword>
<dbReference type="InterPro" id="IPR029062">
    <property type="entry name" value="Class_I_gatase-like"/>
</dbReference>
<dbReference type="OrthoDB" id="258256at2"/>
<dbReference type="RefSeq" id="WP_146582806.1">
    <property type="nucleotide sequence ID" value="NZ_SJPM01000039.1"/>
</dbReference>
<feature type="chain" id="PRO_5023089689" evidence="1">
    <location>
        <begin position="33"/>
        <end position="454"/>
    </location>
</feature>
<evidence type="ECO:0000256" key="1">
    <source>
        <dbReference type="SAM" id="SignalP"/>
    </source>
</evidence>
<dbReference type="SUPFAM" id="SSF52317">
    <property type="entry name" value="Class I glutamine amidotransferase-like"/>
    <property type="match status" value="1"/>
</dbReference>
<gene>
    <name evidence="3" type="ORF">Pla100_61590</name>
</gene>
<name>A0A5C5ZH73_9BACT</name>
<evidence type="ECO:0000313" key="3">
    <source>
        <dbReference type="EMBL" id="TWT86221.1"/>
    </source>
</evidence>
<dbReference type="Pfam" id="PF23355">
    <property type="entry name" value="IFT52_GIFT"/>
    <property type="match status" value="1"/>
</dbReference>
<dbReference type="InterPro" id="IPR055458">
    <property type="entry name" value="IFT52_GIFT"/>
</dbReference>
<evidence type="ECO:0000259" key="2">
    <source>
        <dbReference type="Pfam" id="PF23355"/>
    </source>
</evidence>
<evidence type="ECO:0000313" key="4">
    <source>
        <dbReference type="Proteomes" id="UP000316213"/>
    </source>
</evidence>
<protein>
    <submittedName>
        <fullName evidence="3">ABC-type uncharacterized transport system</fullName>
    </submittedName>
</protein>
<comment type="caution">
    <text evidence="3">The sequence shown here is derived from an EMBL/GenBank/DDBJ whole genome shotgun (WGS) entry which is preliminary data.</text>
</comment>
<organism evidence="3 4">
    <name type="scientific">Neorhodopirellula pilleata</name>
    <dbReference type="NCBI Taxonomy" id="2714738"/>
    <lineage>
        <taxon>Bacteria</taxon>
        <taxon>Pseudomonadati</taxon>
        <taxon>Planctomycetota</taxon>
        <taxon>Planctomycetia</taxon>
        <taxon>Pirellulales</taxon>
        <taxon>Pirellulaceae</taxon>
        <taxon>Neorhodopirellula</taxon>
    </lineage>
</organism>
<keyword evidence="1" id="KW-0732">Signal</keyword>
<feature type="signal peptide" evidence="1">
    <location>
        <begin position="1"/>
        <end position="32"/>
    </location>
</feature>
<reference evidence="3 4" key="1">
    <citation type="submission" date="2019-02" db="EMBL/GenBank/DDBJ databases">
        <title>Deep-cultivation of Planctomycetes and their phenomic and genomic characterization uncovers novel biology.</title>
        <authorList>
            <person name="Wiegand S."/>
            <person name="Jogler M."/>
            <person name="Boedeker C."/>
            <person name="Pinto D."/>
            <person name="Vollmers J."/>
            <person name="Rivas-Marin E."/>
            <person name="Kohn T."/>
            <person name="Peeters S.H."/>
            <person name="Heuer A."/>
            <person name="Rast P."/>
            <person name="Oberbeckmann S."/>
            <person name="Bunk B."/>
            <person name="Jeske O."/>
            <person name="Meyerdierks A."/>
            <person name="Storesund J.E."/>
            <person name="Kallscheuer N."/>
            <person name="Luecker S."/>
            <person name="Lage O.M."/>
            <person name="Pohl T."/>
            <person name="Merkel B.J."/>
            <person name="Hornburger P."/>
            <person name="Mueller R.-W."/>
            <person name="Bruemmer F."/>
            <person name="Labrenz M."/>
            <person name="Spormann A.M."/>
            <person name="Op Den Camp H."/>
            <person name="Overmann J."/>
            <person name="Amann R."/>
            <person name="Jetten M.S.M."/>
            <person name="Mascher T."/>
            <person name="Medema M.H."/>
            <person name="Devos D.P."/>
            <person name="Kaster A.-K."/>
            <person name="Ovreas L."/>
            <person name="Rohde M."/>
            <person name="Galperin M.Y."/>
            <person name="Jogler C."/>
        </authorList>
    </citation>
    <scope>NUCLEOTIDE SEQUENCE [LARGE SCALE GENOMIC DNA]</scope>
    <source>
        <strain evidence="3 4">Pla100</strain>
    </source>
</reference>
<sequence length="454" mass="48339" precursor="true">MHLLTQPARSVFLTIVSLSLCCAGATCSTAEAQTSGGVIDRFTKQQIVSGNWKTVDGELVVGDEPASRAIIAAKTPSSYSLTIEFTRREGTNSIGAVLPVGSSQCAFLVSVFNGEAHGIGAIDGQLAKANASTIKPGVLENGHPYRLLIEVDVKGDSATISSTLDGRAFVKWSGKTTSLSMLDMWKLPSTENVGLVTYAPTTFHSISLTPLDPKMRMTQPKSVEVVPTKPTEDATSTVVYDQSHGEPAIEGLMEFASNNGFTVKTLNTAISAEELQQVDLLYIRAPKTRFSRSEVEAVIAFIRRGGSLLLVMDEERRTSLNATAVNDLIKPFGLAFADDTPYLHNCGAICPAGDIHSVDREVPFSGGRAVTGGQPFGFQLDKNGERGQPFATSKDVAGGGRIIILGDGMAAGLMGTPDGQRLSGVSRDPTQTTYWGKDSSVFLTEVIAWTLKNE</sequence>
<dbReference type="EMBL" id="SJPM01000039">
    <property type="protein sequence ID" value="TWT86221.1"/>
    <property type="molecule type" value="Genomic_DNA"/>
</dbReference>